<protein>
    <submittedName>
        <fullName evidence="1">Uncharacterized protein</fullName>
    </submittedName>
</protein>
<dbReference type="Proteomes" id="UP001234297">
    <property type="component" value="Chromosome 11"/>
</dbReference>
<reference evidence="1 2" key="1">
    <citation type="journal article" date="2022" name="Hortic Res">
        <title>A haplotype resolved chromosomal level avocado genome allows analysis of novel avocado genes.</title>
        <authorList>
            <person name="Nath O."/>
            <person name="Fletcher S.J."/>
            <person name="Hayward A."/>
            <person name="Shaw L.M."/>
            <person name="Masouleh A.K."/>
            <person name="Furtado A."/>
            <person name="Henry R.J."/>
            <person name="Mitter N."/>
        </authorList>
    </citation>
    <scope>NUCLEOTIDE SEQUENCE [LARGE SCALE GENOMIC DNA]</scope>
    <source>
        <strain evidence="2">cv. Hass</strain>
    </source>
</reference>
<name>A0ACC2KTL4_PERAE</name>
<accession>A0ACC2KTL4</accession>
<proteinExistence type="predicted"/>
<sequence>MAKFLSKLFEDFLSKLTSAAENELRLLLGVEKEKQKLGSNMSRIIAVLQDVESRQVLESRRKIGIESLKMLSTMQKIYLMSLWSKIDEEKLRMKTAWERSENEKDLLVIAVVAMGGLGKTTLAQLAYNDDKVVTHFQLRMWVYVSDRDFHVKGLLGKILGCVINDTPDQLEQLQNRVREKLSGKKYLLVLDDVWNEDPSKWRMLRTGLKCGAIGSKILVTSRSETVARRMEALLRPLPILSAVESWTLFEEVAHPPTRFVSIGKDIVKKCGGIPLAIKTLGGMLLNEPSEMEWQSVRDSELWKTQDHDGGILPSLRLSYDHLTSSLKQCFAYCAVIPKGCPFLKDILIKRWIAQGFIHSDDENELVEEEGEKYFNALLRRSLFQVDEETVRNDLYKMHDLIHDLLRSIAGKECVVVEGSMMNDLTRHLALCNGDWEPKNLDALKKWLENIRNGACARRADLKAKKRLHPLHLEWTDKAEGNAQEVINHLEPPSNLKKLLVSNYRGLSFPSWMMMLTNLIDIKLRNFNRCEHLPRLGQLPHLESLEIYEMTAIKYIKFDGCHNNKDIFRSLRHLVLHTLCNLERWSSQQENGDGDEQRREEDKQVILGRLCRLRIHDCPKLIRLPKLLLPGLEFLEMNGVGCDRIDLPMSKSLKKFELRDVPNLERWSFPEEVILCFLKIFNCPKLMRLPKLLLPALEFLEMNRVGCERIDLPMSKSLKKFVL</sequence>
<evidence type="ECO:0000313" key="1">
    <source>
        <dbReference type="EMBL" id="KAJ8624216.1"/>
    </source>
</evidence>
<dbReference type="EMBL" id="CM056819">
    <property type="protein sequence ID" value="KAJ8624216.1"/>
    <property type="molecule type" value="Genomic_DNA"/>
</dbReference>
<evidence type="ECO:0000313" key="2">
    <source>
        <dbReference type="Proteomes" id="UP001234297"/>
    </source>
</evidence>
<gene>
    <name evidence="1" type="ORF">MRB53_032746</name>
</gene>
<keyword evidence="2" id="KW-1185">Reference proteome</keyword>
<organism evidence="1 2">
    <name type="scientific">Persea americana</name>
    <name type="common">Avocado</name>
    <dbReference type="NCBI Taxonomy" id="3435"/>
    <lineage>
        <taxon>Eukaryota</taxon>
        <taxon>Viridiplantae</taxon>
        <taxon>Streptophyta</taxon>
        <taxon>Embryophyta</taxon>
        <taxon>Tracheophyta</taxon>
        <taxon>Spermatophyta</taxon>
        <taxon>Magnoliopsida</taxon>
        <taxon>Magnoliidae</taxon>
        <taxon>Laurales</taxon>
        <taxon>Lauraceae</taxon>
        <taxon>Persea</taxon>
    </lineage>
</organism>
<comment type="caution">
    <text evidence="1">The sequence shown here is derived from an EMBL/GenBank/DDBJ whole genome shotgun (WGS) entry which is preliminary data.</text>
</comment>